<dbReference type="PANTHER" id="PTHR44825:SF1">
    <property type="entry name" value="DNAJ HOMOLOG SUBFAMILY C MEMBER 4"/>
    <property type="match status" value="1"/>
</dbReference>
<keyword evidence="1" id="KW-1133">Transmembrane helix</keyword>
<dbReference type="SMART" id="SM00271">
    <property type="entry name" value="DnaJ"/>
    <property type="match status" value="1"/>
</dbReference>
<gene>
    <name evidence="3" type="ORF">SAY89_11835</name>
</gene>
<evidence type="ECO:0000259" key="2">
    <source>
        <dbReference type="PROSITE" id="PS50076"/>
    </source>
</evidence>
<keyword evidence="1" id="KW-0472">Membrane</keyword>
<dbReference type="EMBL" id="CP138348">
    <property type="protein sequence ID" value="WPF87494.1"/>
    <property type="molecule type" value="Genomic_DNA"/>
</dbReference>
<dbReference type="InterPro" id="IPR036869">
    <property type="entry name" value="J_dom_sf"/>
</dbReference>
<evidence type="ECO:0000313" key="3">
    <source>
        <dbReference type="EMBL" id="WPF87494.1"/>
    </source>
</evidence>
<dbReference type="PROSITE" id="PS50076">
    <property type="entry name" value="DNAJ_2"/>
    <property type="match status" value="1"/>
</dbReference>
<dbReference type="Pfam" id="PF00226">
    <property type="entry name" value="DnaJ"/>
    <property type="match status" value="1"/>
</dbReference>
<sequence>MNSDYNRKTQYTTITKEYFADTHYGLLKLHPSASVMEIRRAYRELSKFYHPDTTDLPPEEAKQKFQRLNEAYGVLANPETRLKYDLQIGYSRWNVIQSPYDFSRANEYDSSKASYLDPSDRPLSAGELFALLLMGLTIFGCMILAFCLAWWRTSNI</sequence>
<protein>
    <submittedName>
        <fullName evidence="3">J domain-containing protein</fullName>
    </submittedName>
</protein>
<dbReference type="AlphaFoldDB" id="A0AAF0ZAM9"/>
<dbReference type="SUPFAM" id="SSF46565">
    <property type="entry name" value="Chaperone J-domain"/>
    <property type="match status" value="1"/>
</dbReference>
<reference evidence="3" key="1">
    <citation type="submission" date="2023-11" db="EMBL/GenBank/DDBJ databases">
        <title>Genome sequence of Cyanobacterium aponinum BCRC AL20115.</title>
        <authorList>
            <person name="Chang H.-Y."/>
            <person name="Lin K.-M."/>
            <person name="Hsueh H.-T."/>
            <person name="Chu H.-A."/>
            <person name="Kuo C.-H."/>
        </authorList>
    </citation>
    <scope>NUCLEOTIDE SEQUENCE</scope>
    <source>
        <strain evidence="3">AL20115</strain>
    </source>
</reference>
<dbReference type="RefSeq" id="WP_015218157.1">
    <property type="nucleotide sequence ID" value="NZ_CP138348.1"/>
</dbReference>
<dbReference type="CDD" id="cd06257">
    <property type="entry name" value="DnaJ"/>
    <property type="match status" value="1"/>
</dbReference>
<dbReference type="InterPro" id="IPR052763">
    <property type="entry name" value="DnaJ_C4"/>
</dbReference>
<dbReference type="PANTHER" id="PTHR44825">
    <property type="match status" value="1"/>
</dbReference>
<dbReference type="InterPro" id="IPR001623">
    <property type="entry name" value="DnaJ_domain"/>
</dbReference>
<evidence type="ECO:0000256" key="1">
    <source>
        <dbReference type="SAM" id="Phobius"/>
    </source>
</evidence>
<proteinExistence type="predicted"/>
<organism evidence="3">
    <name type="scientific">Cyanobacterium aponinum AL20115</name>
    <dbReference type="NCBI Taxonomy" id="3090662"/>
    <lineage>
        <taxon>Bacteria</taxon>
        <taxon>Bacillati</taxon>
        <taxon>Cyanobacteriota</taxon>
        <taxon>Cyanophyceae</taxon>
        <taxon>Oscillatoriophycideae</taxon>
        <taxon>Chroococcales</taxon>
        <taxon>Geminocystaceae</taxon>
        <taxon>Cyanobacterium</taxon>
    </lineage>
</organism>
<accession>A0AAF0ZAM9</accession>
<dbReference type="PRINTS" id="PR00625">
    <property type="entry name" value="JDOMAIN"/>
</dbReference>
<dbReference type="Gene3D" id="1.10.287.110">
    <property type="entry name" value="DnaJ domain"/>
    <property type="match status" value="1"/>
</dbReference>
<name>A0AAF0ZAM9_9CHRO</name>
<feature type="transmembrane region" description="Helical" evidence="1">
    <location>
        <begin position="128"/>
        <end position="151"/>
    </location>
</feature>
<keyword evidence="1" id="KW-0812">Transmembrane</keyword>
<feature type="domain" description="J" evidence="2">
    <location>
        <begin position="22"/>
        <end position="88"/>
    </location>
</feature>